<dbReference type="InterPro" id="IPR003495">
    <property type="entry name" value="CobW/HypB/UreG_nucleotide-bd"/>
</dbReference>
<sequence>MINLAVLLKIKSRRLTHQNSRARRSNAIVILLHYADGGNLEITMAIPVNIVTGFLGVGKTTSIINLVKQKSQKNQTAERWAVLINEFGTVGIDAAILQSQVPDQQLAIKEVPGGCLCCTAGLPFQIGLNQLISKQRPDRLIIEPTGLGHLSEIIKTLQAEHYQDVLQLQSVICLVDPVALSDARYIEHEVFQDQLQQADVVLANKIDQSSAKDIEIFEQLIERLQPAISAKVEQGKIEAEWLNLPHKAHLTPAHGHQHADHQTPALSGASLQGDEDWRRFESKGQGYVSCGWIVVDAAIFDEIQLLGWVSGQQVERIKGVVRTNQGWRIINVRDGIASMTSIDEAADSRLEMIHSDVFDIEIAEQSFLQAIVSLDK</sequence>
<reference evidence="2 3" key="1">
    <citation type="submission" date="2018-04" db="EMBL/GenBank/DDBJ databases">
        <title>Thalassorhabdus spongiae gen. nov., sp. nov., isolated from a marine sponge in South-West Iceland.</title>
        <authorList>
            <person name="Knobloch S."/>
            <person name="Daussin A."/>
            <person name="Johannsson R."/>
            <person name="Marteinsson V.T."/>
        </authorList>
    </citation>
    <scope>NUCLEOTIDE SEQUENCE [LARGE SCALE GENOMIC DNA]</scope>
    <source>
        <strain evidence="2 3">Hp12</strain>
    </source>
</reference>
<dbReference type="Gene3D" id="3.40.50.300">
    <property type="entry name" value="P-loop containing nucleotide triphosphate hydrolases"/>
    <property type="match status" value="1"/>
</dbReference>
<gene>
    <name evidence="2" type="ORF">DC094_11090</name>
</gene>
<evidence type="ECO:0000313" key="2">
    <source>
        <dbReference type="EMBL" id="PVZ68795.1"/>
    </source>
</evidence>
<dbReference type="RefSeq" id="WP_116687180.1">
    <property type="nucleotide sequence ID" value="NZ_CAWNYD010000004.1"/>
</dbReference>
<protein>
    <submittedName>
        <fullName evidence="2">GTP-binding protein</fullName>
    </submittedName>
</protein>
<comment type="caution">
    <text evidence="2">The sequence shown here is derived from an EMBL/GenBank/DDBJ whole genome shotgun (WGS) entry which is preliminary data.</text>
</comment>
<evidence type="ECO:0000313" key="3">
    <source>
        <dbReference type="Proteomes" id="UP000244906"/>
    </source>
</evidence>
<dbReference type="PANTHER" id="PTHR13748:SF46">
    <property type="entry name" value="ZINC CHAPERONE YEIR"/>
    <property type="match status" value="1"/>
</dbReference>
<feature type="domain" description="CobW/HypB/UreG nucleotide-binding" evidence="1">
    <location>
        <begin position="47"/>
        <end position="227"/>
    </location>
</feature>
<dbReference type="InterPro" id="IPR051316">
    <property type="entry name" value="Zinc-reg_GTPase_activator"/>
</dbReference>
<dbReference type="SUPFAM" id="SSF52540">
    <property type="entry name" value="P-loop containing nucleoside triphosphate hydrolases"/>
    <property type="match status" value="1"/>
</dbReference>
<proteinExistence type="predicted"/>
<organism evidence="2 3">
    <name type="scientific">Pelagibaculum spongiae</name>
    <dbReference type="NCBI Taxonomy" id="2080658"/>
    <lineage>
        <taxon>Bacteria</taxon>
        <taxon>Pseudomonadati</taxon>
        <taxon>Pseudomonadota</taxon>
        <taxon>Gammaproteobacteria</taxon>
        <taxon>Oceanospirillales</taxon>
        <taxon>Pelagibaculum</taxon>
    </lineage>
</organism>
<dbReference type="OrthoDB" id="9808822at2"/>
<dbReference type="Pfam" id="PF02492">
    <property type="entry name" value="cobW"/>
    <property type="match status" value="1"/>
</dbReference>
<accession>A0A2V1GSW0</accession>
<name>A0A2V1GSW0_9GAMM</name>
<keyword evidence="3" id="KW-1185">Reference proteome</keyword>
<dbReference type="GO" id="GO:0005737">
    <property type="term" value="C:cytoplasm"/>
    <property type="evidence" value="ECO:0007669"/>
    <property type="project" value="TreeGrafter"/>
</dbReference>
<dbReference type="PANTHER" id="PTHR13748">
    <property type="entry name" value="COBW-RELATED"/>
    <property type="match status" value="1"/>
</dbReference>
<dbReference type="InterPro" id="IPR027417">
    <property type="entry name" value="P-loop_NTPase"/>
</dbReference>
<dbReference type="EMBL" id="QDDL01000004">
    <property type="protein sequence ID" value="PVZ68795.1"/>
    <property type="molecule type" value="Genomic_DNA"/>
</dbReference>
<dbReference type="CDD" id="cd03112">
    <property type="entry name" value="CobW-like"/>
    <property type="match status" value="1"/>
</dbReference>
<evidence type="ECO:0000259" key="1">
    <source>
        <dbReference type="Pfam" id="PF02492"/>
    </source>
</evidence>
<dbReference type="AlphaFoldDB" id="A0A2V1GSW0"/>
<dbReference type="Proteomes" id="UP000244906">
    <property type="component" value="Unassembled WGS sequence"/>
</dbReference>